<evidence type="ECO:0000313" key="3">
    <source>
        <dbReference type="Proteomes" id="UP000027361"/>
    </source>
</evidence>
<proteinExistence type="predicted"/>
<accession>A0A066VKC9</accession>
<feature type="compositionally biased region" description="Low complexity" evidence="1">
    <location>
        <begin position="491"/>
        <end position="504"/>
    </location>
</feature>
<name>A0A066VKC9_TILAU</name>
<sequence>MLSFAGGAHLEQNTPFDITKVLEGADVTLPSSRLLRATLPDRNTDSWKKSGASYLSSPPSTAASSAGPSSPHQDTHQPLSPISPLESPGGSSLDHQGASNLGLEPGKVYSWDFIFEVPHESAPYERSKHGRLYQRVTAKLWLKGRGGLIGSGKKTLTAQKNVFFIALPGQDESLAYSFTHRDAVEHLGPLLVTTRSQHLTVGGYIRTALSLPNPNPELQILEASLYLIQTFHLHSRKQVLMQPCQADYFPIFESKGSDILREEEQAQGSDEEDDEDDENDNASSASKHVSFEGSWINKLPTDNMVRCSALPGSLSAIKPQHQFQFSLKYTYPGMQEELGKPSKLYQATWSVNLASCAARYENLRLPGYSAFDDKPVPETHRDEWTGPNEHESFTHCACGDSLEKLIRVEAEAEREQQHRLAEDIRQDIEHMRLASRSSSRSNSRAASRSNSRAPSRSNSRAPSRSVSRRPSFNCLPTGTSGSGCVGAGAWPASPSLSRSPSLSPSPGPAAGGAPGPSAISAAVRFAPSHSNDRSRSRGRNTSSRAMADDGDGDADSHSANGQNQGQGQSEGEGYGYGYGYGYGLGYGHERGEMDLVMRRRMREKERQLYEIVPPEAS</sequence>
<dbReference type="HOGENOM" id="CLU_442908_0_0_1"/>
<dbReference type="EMBL" id="JMSN01000072">
    <property type="protein sequence ID" value="KDN42197.1"/>
    <property type="molecule type" value="Genomic_DNA"/>
</dbReference>
<feature type="region of interest" description="Disordered" evidence="1">
    <location>
        <begin position="491"/>
        <end position="574"/>
    </location>
</feature>
<dbReference type="Proteomes" id="UP000027361">
    <property type="component" value="Unassembled WGS sequence"/>
</dbReference>
<feature type="region of interest" description="Disordered" evidence="1">
    <location>
        <begin position="262"/>
        <end position="289"/>
    </location>
</feature>
<organism evidence="2 3">
    <name type="scientific">Tilletiaria anomala (strain ATCC 24038 / CBS 436.72 / UBC 951)</name>
    <dbReference type="NCBI Taxonomy" id="1037660"/>
    <lineage>
        <taxon>Eukaryota</taxon>
        <taxon>Fungi</taxon>
        <taxon>Dikarya</taxon>
        <taxon>Basidiomycota</taxon>
        <taxon>Ustilaginomycotina</taxon>
        <taxon>Exobasidiomycetes</taxon>
        <taxon>Georgefischeriales</taxon>
        <taxon>Tilletiariaceae</taxon>
        <taxon>Tilletiaria</taxon>
    </lineage>
</organism>
<gene>
    <name evidence="2" type="ORF">K437DRAFT_257974</name>
</gene>
<dbReference type="OrthoDB" id="3345971at2759"/>
<feature type="compositionally biased region" description="Acidic residues" evidence="1">
    <location>
        <begin position="269"/>
        <end position="280"/>
    </location>
</feature>
<evidence type="ECO:0000256" key="1">
    <source>
        <dbReference type="SAM" id="MobiDB-lite"/>
    </source>
</evidence>
<feature type="region of interest" description="Disordered" evidence="1">
    <location>
        <begin position="432"/>
        <end position="478"/>
    </location>
</feature>
<evidence type="ECO:0000313" key="2">
    <source>
        <dbReference type="EMBL" id="KDN42197.1"/>
    </source>
</evidence>
<feature type="compositionally biased region" description="Polar residues" evidence="1">
    <location>
        <begin position="89"/>
        <end position="99"/>
    </location>
</feature>
<comment type="caution">
    <text evidence="2">The sequence shown here is derived from an EMBL/GenBank/DDBJ whole genome shotgun (WGS) entry which is preliminary data.</text>
</comment>
<dbReference type="InParanoid" id="A0A066VKC9"/>
<feature type="region of interest" description="Disordered" evidence="1">
    <location>
        <begin position="40"/>
        <end position="99"/>
    </location>
</feature>
<protein>
    <recommendedName>
        <fullName evidence="4">Arrestin-like N-terminal domain-containing protein</fullName>
    </recommendedName>
</protein>
<feature type="compositionally biased region" description="Low complexity" evidence="1">
    <location>
        <begin position="52"/>
        <end position="71"/>
    </location>
</feature>
<dbReference type="GeneID" id="25264835"/>
<dbReference type="RefSeq" id="XP_013241978.1">
    <property type="nucleotide sequence ID" value="XM_013386524.1"/>
</dbReference>
<dbReference type="AlphaFoldDB" id="A0A066VKC9"/>
<reference evidence="2 3" key="1">
    <citation type="submission" date="2014-05" db="EMBL/GenBank/DDBJ databases">
        <title>Draft genome sequence of a rare smut relative, Tilletiaria anomala UBC 951.</title>
        <authorList>
            <consortium name="DOE Joint Genome Institute"/>
            <person name="Toome M."/>
            <person name="Kuo A."/>
            <person name="Henrissat B."/>
            <person name="Lipzen A."/>
            <person name="Tritt A."/>
            <person name="Yoshinaga Y."/>
            <person name="Zane M."/>
            <person name="Barry K."/>
            <person name="Grigoriev I.V."/>
            <person name="Spatafora J.W."/>
            <person name="Aimea M.C."/>
        </authorList>
    </citation>
    <scope>NUCLEOTIDE SEQUENCE [LARGE SCALE GENOMIC DNA]</scope>
    <source>
        <strain evidence="2 3">UBC 951</strain>
    </source>
</reference>
<feature type="compositionally biased region" description="Low complexity" evidence="1">
    <location>
        <begin position="434"/>
        <end position="471"/>
    </location>
</feature>
<keyword evidence="3" id="KW-1185">Reference proteome</keyword>
<evidence type="ECO:0008006" key="4">
    <source>
        <dbReference type="Google" id="ProtNLM"/>
    </source>
</evidence>